<dbReference type="Pfam" id="PF17881">
    <property type="entry name" value="TseB"/>
    <property type="match status" value="1"/>
</dbReference>
<dbReference type="InterPro" id="IPR041401">
    <property type="entry name" value="TseB-like_dom"/>
</dbReference>
<proteinExistence type="predicted"/>
<accession>A0ABS4REL9</accession>
<sequence>MKKIIIILVIIIVIVLFSGVIIYQNALKPVKTAEDKAFQRALNETELTVAEDFHLYNGQETYYVVTGKNENGKDIYVWIPEKEGSIIVRKQSDGVTEQEAIAKLLEEKNPMEIISVRLGMEKQIPLWEIYYRSDGNLINYYYVDFKTGDWRKKIENL</sequence>
<reference evidence="4 5" key="1">
    <citation type="submission" date="2021-03" db="EMBL/GenBank/DDBJ databases">
        <title>Genomic Encyclopedia of Type Strains, Phase IV (KMG-IV): sequencing the most valuable type-strain genomes for metagenomic binning, comparative biology and taxonomic classification.</title>
        <authorList>
            <person name="Goeker M."/>
        </authorList>
    </citation>
    <scope>NUCLEOTIDE SEQUENCE [LARGE SCALE GENOMIC DNA]</scope>
    <source>
        <strain evidence="4 5">DSM 26675</strain>
    </source>
</reference>
<dbReference type="Gene3D" id="3.10.450.40">
    <property type="match status" value="2"/>
</dbReference>
<keyword evidence="1" id="KW-1133">Transmembrane helix</keyword>
<dbReference type="InterPro" id="IPR025711">
    <property type="entry name" value="PepSY"/>
</dbReference>
<dbReference type="SUPFAM" id="SSF54403">
    <property type="entry name" value="Cystatin/monellin"/>
    <property type="match status" value="2"/>
</dbReference>
<name>A0ABS4REL9_9BACI</name>
<evidence type="ECO:0000313" key="4">
    <source>
        <dbReference type="EMBL" id="MBP2241345.1"/>
    </source>
</evidence>
<dbReference type="InterPro" id="IPR046350">
    <property type="entry name" value="Cystatin_sf"/>
</dbReference>
<protein>
    <submittedName>
        <fullName evidence="4">Uncharacterized protein YpmB</fullName>
    </submittedName>
</protein>
<evidence type="ECO:0000259" key="2">
    <source>
        <dbReference type="Pfam" id="PF03413"/>
    </source>
</evidence>
<dbReference type="Proteomes" id="UP001519293">
    <property type="component" value="Unassembled WGS sequence"/>
</dbReference>
<evidence type="ECO:0000256" key="1">
    <source>
        <dbReference type="SAM" id="Phobius"/>
    </source>
</evidence>
<organism evidence="4 5">
    <name type="scientific">Cytobacillus eiseniae</name>
    <dbReference type="NCBI Taxonomy" id="762947"/>
    <lineage>
        <taxon>Bacteria</taxon>
        <taxon>Bacillati</taxon>
        <taxon>Bacillota</taxon>
        <taxon>Bacilli</taxon>
        <taxon>Bacillales</taxon>
        <taxon>Bacillaceae</taxon>
        <taxon>Cytobacillus</taxon>
    </lineage>
</organism>
<comment type="caution">
    <text evidence="4">The sequence shown here is derived from an EMBL/GenBank/DDBJ whole genome shotgun (WGS) entry which is preliminary data.</text>
</comment>
<keyword evidence="1" id="KW-0472">Membrane</keyword>
<evidence type="ECO:0000313" key="5">
    <source>
        <dbReference type="Proteomes" id="UP001519293"/>
    </source>
</evidence>
<keyword evidence="1" id="KW-0812">Transmembrane</keyword>
<evidence type="ECO:0000259" key="3">
    <source>
        <dbReference type="Pfam" id="PF17881"/>
    </source>
</evidence>
<dbReference type="EMBL" id="JAGIKZ010000008">
    <property type="protein sequence ID" value="MBP2241345.1"/>
    <property type="molecule type" value="Genomic_DNA"/>
</dbReference>
<feature type="transmembrane region" description="Helical" evidence="1">
    <location>
        <begin position="5"/>
        <end position="23"/>
    </location>
</feature>
<dbReference type="Pfam" id="PF03413">
    <property type="entry name" value="PepSY"/>
    <property type="match status" value="1"/>
</dbReference>
<keyword evidence="5" id="KW-1185">Reference proteome</keyword>
<feature type="domain" description="PepSY" evidence="2">
    <location>
        <begin position="95"/>
        <end position="149"/>
    </location>
</feature>
<gene>
    <name evidence="4" type="ORF">J2Z40_001907</name>
</gene>
<dbReference type="RefSeq" id="WP_066395397.1">
    <property type="nucleotide sequence ID" value="NZ_JAGIKZ010000008.1"/>
</dbReference>
<feature type="domain" description="Cell wall elongation regulator TseB-like" evidence="3">
    <location>
        <begin position="36"/>
        <end position="80"/>
    </location>
</feature>